<dbReference type="RefSeq" id="WP_073456621.1">
    <property type="nucleotide sequence ID" value="NZ_CALGVN010000047.1"/>
</dbReference>
<evidence type="ECO:0000259" key="4">
    <source>
        <dbReference type="PROSITE" id="PS01124"/>
    </source>
</evidence>
<dbReference type="SMART" id="SM00342">
    <property type="entry name" value="HTH_ARAC"/>
    <property type="match status" value="1"/>
</dbReference>
<evidence type="ECO:0000256" key="3">
    <source>
        <dbReference type="ARBA" id="ARBA00023163"/>
    </source>
</evidence>
<keyword evidence="1" id="KW-0805">Transcription regulation</keyword>
<dbReference type="Gene3D" id="1.10.10.60">
    <property type="entry name" value="Homeodomain-like"/>
    <property type="match status" value="1"/>
</dbReference>
<keyword evidence="3" id="KW-0804">Transcription</keyword>
<keyword evidence="2" id="KW-0238">DNA-binding</keyword>
<keyword evidence="6" id="KW-1185">Reference proteome</keyword>
<dbReference type="AlphaFoldDB" id="A0A1M6S950"/>
<dbReference type="PANTHER" id="PTHR46796:SF15">
    <property type="entry name" value="BLL1074 PROTEIN"/>
    <property type="match status" value="1"/>
</dbReference>
<dbReference type="InterPro" id="IPR050204">
    <property type="entry name" value="AraC_XylS_family_regulators"/>
</dbReference>
<evidence type="ECO:0000256" key="1">
    <source>
        <dbReference type="ARBA" id="ARBA00023015"/>
    </source>
</evidence>
<dbReference type="STRING" id="1848.SAMN05443637_1064"/>
<reference evidence="5 6" key="1">
    <citation type="submission" date="2016-11" db="EMBL/GenBank/DDBJ databases">
        <authorList>
            <person name="Jaros S."/>
            <person name="Januszkiewicz K."/>
            <person name="Wedrychowicz H."/>
        </authorList>
    </citation>
    <scope>NUCLEOTIDE SEQUENCE [LARGE SCALE GENOMIC DNA]</scope>
    <source>
        <strain evidence="5 6">DSM 43832</strain>
    </source>
</reference>
<dbReference type="Proteomes" id="UP000184363">
    <property type="component" value="Unassembled WGS sequence"/>
</dbReference>
<dbReference type="InterPro" id="IPR009057">
    <property type="entry name" value="Homeodomain-like_sf"/>
</dbReference>
<dbReference type="OrthoDB" id="2559672at2"/>
<feature type="domain" description="HTH araC/xylS-type" evidence="4">
    <location>
        <begin position="150"/>
        <end position="221"/>
    </location>
</feature>
<organism evidence="5 6">
    <name type="scientific">Pseudonocardia thermophila</name>
    <dbReference type="NCBI Taxonomy" id="1848"/>
    <lineage>
        <taxon>Bacteria</taxon>
        <taxon>Bacillati</taxon>
        <taxon>Actinomycetota</taxon>
        <taxon>Actinomycetes</taxon>
        <taxon>Pseudonocardiales</taxon>
        <taxon>Pseudonocardiaceae</taxon>
        <taxon>Pseudonocardia</taxon>
    </lineage>
</organism>
<dbReference type="SUPFAM" id="SSF46689">
    <property type="entry name" value="Homeodomain-like"/>
    <property type="match status" value="1"/>
</dbReference>
<dbReference type="PROSITE" id="PS01124">
    <property type="entry name" value="HTH_ARAC_FAMILY_2"/>
    <property type="match status" value="1"/>
</dbReference>
<evidence type="ECO:0000313" key="6">
    <source>
        <dbReference type="Proteomes" id="UP000184363"/>
    </source>
</evidence>
<gene>
    <name evidence="5" type="ORF">SAMN05443637_1064</name>
</gene>
<protein>
    <submittedName>
        <fullName evidence="5">Helix-turn-helix domain-containing protein</fullName>
    </submittedName>
</protein>
<dbReference type="InterPro" id="IPR018060">
    <property type="entry name" value="HTH_AraC"/>
</dbReference>
<dbReference type="EMBL" id="FRAP01000006">
    <property type="protein sequence ID" value="SHK41229.1"/>
    <property type="molecule type" value="Genomic_DNA"/>
</dbReference>
<sequence>MGLQITTRASDSPWIDVVWTSTSDDVREMTSVATARWGLVFWEQDGRRFAAVTGPETSTGHAPVPQWAQFVGIEFAIGTFLRDLPVPALVDGGVDLPGTTRTSFRLVGSRWEIPGPDDAEALVDRLVRDGVLVRDPLVAEVLRGGRPPASERTLERRFRAATGLTRGAVHRIERARAAAHLIAAGKPPAEVAAALGFYDQPHLARALRRYVGRTANELRSGTGGALALDLPQTTS</sequence>
<proteinExistence type="predicted"/>
<accession>A0A1M6S950</accession>
<dbReference type="PANTHER" id="PTHR46796">
    <property type="entry name" value="HTH-TYPE TRANSCRIPTIONAL ACTIVATOR RHAS-RELATED"/>
    <property type="match status" value="1"/>
</dbReference>
<evidence type="ECO:0000313" key="5">
    <source>
        <dbReference type="EMBL" id="SHK41229.1"/>
    </source>
</evidence>
<dbReference type="GO" id="GO:0003700">
    <property type="term" value="F:DNA-binding transcription factor activity"/>
    <property type="evidence" value="ECO:0007669"/>
    <property type="project" value="InterPro"/>
</dbReference>
<evidence type="ECO:0000256" key="2">
    <source>
        <dbReference type="ARBA" id="ARBA00023125"/>
    </source>
</evidence>
<name>A0A1M6S950_PSETH</name>
<dbReference type="Pfam" id="PF12833">
    <property type="entry name" value="HTH_18"/>
    <property type="match status" value="1"/>
</dbReference>
<dbReference type="GO" id="GO:0043565">
    <property type="term" value="F:sequence-specific DNA binding"/>
    <property type="evidence" value="ECO:0007669"/>
    <property type="project" value="InterPro"/>
</dbReference>